<dbReference type="EMBL" id="JAHHHD010000032">
    <property type="protein sequence ID" value="MBW4661214.1"/>
    <property type="molecule type" value="Genomic_DNA"/>
</dbReference>
<dbReference type="InterPro" id="IPR003661">
    <property type="entry name" value="HisK_dim/P_dom"/>
</dbReference>
<reference evidence="14" key="1">
    <citation type="submission" date="2021-05" db="EMBL/GenBank/DDBJ databases">
        <authorList>
            <person name="Pietrasiak N."/>
            <person name="Ward R."/>
            <person name="Stajich J.E."/>
            <person name="Kurbessoian T."/>
        </authorList>
    </citation>
    <scope>NUCLEOTIDE SEQUENCE</scope>
    <source>
        <strain evidence="14">UHER 2000/2452</strain>
    </source>
</reference>
<sequence length="555" mass="62188">MDIGGKRSSVKPLKAQSRSLAENLVSKRAPSPPGIPSSGIGSFDRGYQHIFGETRTRILQWYLLILGLIFLLGIPAFRYLLFQRVDERVRQNMVEEMETFRELVAQGQSFPQNPEKYDPEDLERLKESFPIETRHMIPPASEEELEEFFEQYLRYRVPVDDTFFITFMDGKFFKSSPRGRPQILSRDSTLMQDWGSQTRPSQGVAETKGFETGAILYMLEPVQMHGQTRGVLVIAHTTAGERAEILEAVVVIIQVSLALFAISLVLTWLAAGHVLAPLRIMTVTAQTISETDLSKRLPVQGSGELAEMAATFNSMMDRLETAFDTQREFVNDAGHELRTPITIIQGNLELMGNDPDEQRATLSLVMGELDRMSRMVNDMIVLAKAERSDFLHLTVVNAAELTKELFTKAKALAGRDWQLDETARGQIVVDRERITEALMNLAQNAAQHTQAKDTIAIGSTIAKGKVRFWVRDTGEGIPLPDQKRIFDRFTRAANSRQRLEGCGLGLSIVKAIAEAHSGQVLLRSKLGSGSMFTLVLPLDPPQEAVVHVAYPHRRR</sequence>
<evidence type="ECO:0000259" key="12">
    <source>
        <dbReference type="PROSITE" id="PS50109"/>
    </source>
</evidence>
<dbReference type="Gene3D" id="6.10.340.10">
    <property type="match status" value="1"/>
</dbReference>
<dbReference type="SMART" id="SM00304">
    <property type="entry name" value="HAMP"/>
    <property type="match status" value="1"/>
</dbReference>
<dbReference type="Pfam" id="PF00512">
    <property type="entry name" value="HisKA"/>
    <property type="match status" value="1"/>
</dbReference>
<dbReference type="InterPro" id="IPR004358">
    <property type="entry name" value="Sig_transdc_His_kin-like_C"/>
</dbReference>
<evidence type="ECO:0000256" key="11">
    <source>
        <dbReference type="SAM" id="Phobius"/>
    </source>
</evidence>
<evidence type="ECO:0000256" key="1">
    <source>
        <dbReference type="ARBA" id="ARBA00000085"/>
    </source>
</evidence>
<dbReference type="InterPro" id="IPR036097">
    <property type="entry name" value="HisK_dim/P_sf"/>
</dbReference>
<evidence type="ECO:0000256" key="7">
    <source>
        <dbReference type="ARBA" id="ARBA00022777"/>
    </source>
</evidence>
<dbReference type="EC" id="2.7.13.3" evidence="3"/>
<dbReference type="FunFam" id="1.10.287.130:FF:000001">
    <property type="entry name" value="Two-component sensor histidine kinase"/>
    <property type="match status" value="1"/>
</dbReference>
<dbReference type="SUPFAM" id="SSF55874">
    <property type="entry name" value="ATPase domain of HSP90 chaperone/DNA topoisomerase II/histidine kinase"/>
    <property type="match status" value="1"/>
</dbReference>
<dbReference type="Gene3D" id="1.10.287.130">
    <property type="match status" value="1"/>
</dbReference>
<dbReference type="AlphaFoldDB" id="A0A951QES3"/>
<evidence type="ECO:0000256" key="10">
    <source>
        <dbReference type="ARBA" id="ARBA00023136"/>
    </source>
</evidence>
<dbReference type="InterPro" id="IPR003594">
    <property type="entry name" value="HATPase_dom"/>
</dbReference>
<comment type="subcellular location">
    <subcellularLocation>
        <location evidence="2">Membrane</location>
    </subcellularLocation>
</comment>
<keyword evidence="10 11" id="KW-0472">Membrane</keyword>
<dbReference type="Pfam" id="PF02518">
    <property type="entry name" value="HATPase_c"/>
    <property type="match status" value="1"/>
</dbReference>
<dbReference type="SUPFAM" id="SSF158472">
    <property type="entry name" value="HAMP domain-like"/>
    <property type="match status" value="1"/>
</dbReference>
<dbReference type="InterPro" id="IPR005467">
    <property type="entry name" value="His_kinase_dom"/>
</dbReference>
<dbReference type="GO" id="GO:0000155">
    <property type="term" value="F:phosphorelay sensor kinase activity"/>
    <property type="evidence" value="ECO:0007669"/>
    <property type="project" value="InterPro"/>
</dbReference>
<evidence type="ECO:0000313" key="15">
    <source>
        <dbReference type="Proteomes" id="UP000757435"/>
    </source>
</evidence>
<dbReference type="Proteomes" id="UP000757435">
    <property type="component" value="Unassembled WGS sequence"/>
</dbReference>
<name>A0A951QES3_9CYAN</name>
<keyword evidence="5" id="KW-0808">Transferase</keyword>
<evidence type="ECO:0000256" key="2">
    <source>
        <dbReference type="ARBA" id="ARBA00004370"/>
    </source>
</evidence>
<keyword evidence="4" id="KW-0597">Phosphoprotein</keyword>
<reference evidence="14" key="2">
    <citation type="journal article" date="2022" name="Microbiol. Resour. Announc.">
        <title>Metagenome Sequencing to Explore Phylogenomics of Terrestrial Cyanobacteria.</title>
        <authorList>
            <person name="Ward R.D."/>
            <person name="Stajich J.E."/>
            <person name="Johansen J.R."/>
            <person name="Huntemann M."/>
            <person name="Clum A."/>
            <person name="Foster B."/>
            <person name="Foster B."/>
            <person name="Roux S."/>
            <person name="Palaniappan K."/>
            <person name="Varghese N."/>
            <person name="Mukherjee S."/>
            <person name="Reddy T.B.K."/>
            <person name="Daum C."/>
            <person name="Copeland A."/>
            <person name="Chen I.A."/>
            <person name="Ivanova N.N."/>
            <person name="Kyrpides N.C."/>
            <person name="Shapiro N."/>
            <person name="Eloe-Fadrosh E.A."/>
            <person name="Pietrasiak N."/>
        </authorList>
    </citation>
    <scope>NUCLEOTIDE SEQUENCE</scope>
    <source>
        <strain evidence="14">UHER 2000/2452</strain>
    </source>
</reference>
<keyword evidence="9" id="KW-0902">Two-component regulatory system</keyword>
<dbReference type="PROSITE" id="PS50885">
    <property type="entry name" value="HAMP"/>
    <property type="match status" value="1"/>
</dbReference>
<evidence type="ECO:0000259" key="13">
    <source>
        <dbReference type="PROSITE" id="PS50885"/>
    </source>
</evidence>
<dbReference type="PANTHER" id="PTHR45436">
    <property type="entry name" value="SENSOR HISTIDINE KINASE YKOH"/>
    <property type="match status" value="1"/>
</dbReference>
<dbReference type="CDD" id="cd06225">
    <property type="entry name" value="HAMP"/>
    <property type="match status" value="1"/>
</dbReference>
<keyword evidence="8 11" id="KW-1133">Transmembrane helix</keyword>
<comment type="caution">
    <text evidence="14">The sequence shown here is derived from an EMBL/GenBank/DDBJ whole genome shotgun (WGS) entry which is preliminary data.</text>
</comment>
<feature type="domain" description="Histidine kinase" evidence="12">
    <location>
        <begin position="332"/>
        <end position="540"/>
    </location>
</feature>
<comment type="catalytic activity">
    <reaction evidence="1">
        <text>ATP + protein L-histidine = ADP + protein N-phospho-L-histidine.</text>
        <dbReference type="EC" id="2.7.13.3"/>
    </reaction>
</comment>
<keyword evidence="6 11" id="KW-0812">Transmembrane</keyword>
<feature type="transmembrane region" description="Helical" evidence="11">
    <location>
        <begin position="61"/>
        <end position="81"/>
    </location>
</feature>
<evidence type="ECO:0000256" key="6">
    <source>
        <dbReference type="ARBA" id="ARBA00022692"/>
    </source>
</evidence>
<evidence type="ECO:0000313" key="14">
    <source>
        <dbReference type="EMBL" id="MBW4661214.1"/>
    </source>
</evidence>
<dbReference type="SUPFAM" id="SSF47384">
    <property type="entry name" value="Homodimeric domain of signal transducing histidine kinase"/>
    <property type="match status" value="1"/>
</dbReference>
<accession>A0A951QES3</accession>
<dbReference type="InterPro" id="IPR036890">
    <property type="entry name" value="HATPase_C_sf"/>
</dbReference>
<keyword evidence="7 14" id="KW-0418">Kinase</keyword>
<dbReference type="PROSITE" id="PS50109">
    <property type="entry name" value="HIS_KIN"/>
    <property type="match status" value="1"/>
</dbReference>
<dbReference type="GO" id="GO:0005886">
    <property type="term" value="C:plasma membrane"/>
    <property type="evidence" value="ECO:0007669"/>
    <property type="project" value="TreeGrafter"/>
</dbReference>
<dbReference type="CDD" id="cd00082">
    <property type="entry name" value="HisKA"/>
    <property type="match status" value="1"/>
</dbReference>
<dbReference type="InterPro" id="IPR003660">
    <property type="entry name" value="HAMP_dom"/>
</dbReference>
<feature type="domain" description="HAMP" evidence="13">
    <location>
        <begin position="272"/>
        <end position="324"/>
    </location>
</feature>
<dbReference type="PANTHER" id="PTHR45436:SF5">
    <property type="entry name" value="SENSOR HISTIDINE KINASE TRCS"/>
    <property type="match status" value="1"/>
</dbReference>
<evidence type="ECO:0000256" key="8">
    <source>
        <dbReference type="ARBA" id="ARBA00022989"/>
    </source>
</evidence>
<feature type="transmembrane region" description="Helical" evidence="11">
    <location>
        <begin position="248"/>
        <end position="271"/>
    </location>
</feature>
<evidence type="ECO:0000256" key="4">
    <source>
        <dbReference type="ARBA" id="ARBA00022553"/>
    </source>
</evidence>
<dbReference type="Gene3D" id="3.30.565.10">
    <property type="entry name" value="Histidine kinase-like ATPase, C-terminal domain"/>
    <property type="match status" value="1"/>
</dbReference>
<evidence type="ECO:0000256" key="5">
    <source>
        <dbReference type="ARBA" id="ARBA00022679"/>
    </source>
</evidence>
<dbReference type="SMART" id="SM00388">
    <property type="entry name" value="HisKA"/>
    <property type="match status" value="1"/>
</dbReference>
<dbReference type="Pfam" id="PF00672">
    <property type="entry name" value="HAMP"/>
    <property type="match status" value="1"/>
</dbReference>
<proteinExistence type="predicted"/>
<dbReference type="PRINTS" id="PR00344">
    <property type="entry name" value="BCTRLSENSOR"/>
</dbReference>
<protein>
    <recommendedName>
        <fullName evidence="3">histidine kinase</fullName>
        <ecNumber evidence="3">2.7.13.3</ecNumber>
    </recommendedName>
</protein>
<dbReference type="InterPro" id="IPR050428">
    <property type="entry name" value="TCS_sensor_his_kinase"/>
</dbReference>
<evidence type="ECO:0000256" key="3">
    <source>
        <dbReference type="ARBA" id="ARBA00012438"/>
    </source>
</evidence>
<organism evidence="14 15">
    <name type="scientific">Drouetiella hepatica Uher 2000/2452</name>
    <dbReference type="NCBI Taxonomy" id="904376"/>
    <lineage>
        <taxon>Bacteria</taxon>
        <taxon>Bacillati</taxon>
        <taxon>Cyanobacteriota</taxon>
        <taxon>Cyanophyceae</taxon>
        <taxon>Oculatellales</taxon>
        <taxon>Oculatellaceae</taxon>
        <taxon>Drouetiella</taxon>
    </lineage>
</organism>
<gene>
    <name evidence="14" type="ORF">KME15_21260</name>
</gene>
<dbReference type="SMART" id="SM00387">
    <property type="entry name" value="HATPase_c"/>
    <property type="match status" value="1"/>
</dbReference>
<evidence type="ECO:0000256" key="9">
    <source>
        <dbReference type="ARBA" id="ARBA00023012"/>
    </source>
</evidence>